<organism evidence="1 2">
    <name type="scientific">Halocaridina rubra</name>
    <name type="common">Hawaiian red shrimp</name>
    <dbReference type="NCBI Taxonomy" id="373956"/>
    <lineage>
        <taxon>Eukaryota</taxon>
        <taxon>Metazoa</taxon>
        <taxon>Ecdysozoa</taxon>
        <taxon>Arthropoda</taxon>
        <taxon>Crustacea</taxon>
        <taxon>Multicrustacea</taxon>
        <taxon>Malacostraca</taxon>
        <taxon>Eumalacostraca</taxon>
        <taxon>Eucarida</taxon>
        <taxon>Decapoda</taxon>
        <taxon>Pleocyemata</taxon>
        <taxon>Caridea</taxon>
        <taxon>Atyoidea</taxon>
        <taxon>Atyidae</taxon>
        <taxon>Halocaridina</taxon>
    </lineage>
</organism>
<dbReference type="EMBL" id="JAXCGZ010013542">
    <property type="protein sequence ID" value="KAK7072327.1"/>
    <property type="molecule type" value="Genomic_DNA"/>
</dbReference>
<evidence type="ECO:0000313" key="2">
    <source>
        <dbReference type="Proteomes" id="UP001381693"/>
    </source>
</evidence>
<proteinExistence type="predicted"/>
<accession>A0AAN8WU89</accession>
<dbReference type="Proteomes" id="UP001381693">
    <property type="component" value="Unassembled WGS sequence"/>
</dbReference>
<protein>
    <submittedName>
        <fullName evidence="1">Uncharacterized protein</fullName>
    </submittedName>
</protein>
<sequence length="71" mass="8143">MPIKTQKVEVIGPLKKTSDKYSYSCNIDGHVAQTTIRNSLVVVQQKRNMEKELPTIKLKNSPHLKFAKDFQ</sequence>
<name>A0AAN8WU89_HALRR</name>
<dbReference type="AlphaFoldDB" id="A0AAN8WU89"/>
<comment type="caution">
    <text evidence="1">The sequence shown here is derived from an EMBL/GenBank/DDBJ whole genome shotgun (WGS) entry which is preliminary data.</text>
</comment>
<reference evidence="1 2" key="1">
    <citation type="submission" date="2023-11" db="EMBL/GenBank/DDBJ databases">
        <title>Halocaridina rubra genome assembly.</title>
        <authorList>
            <person name="Smith C."/>
        </authorList>
    </citation>
    <scope>NUCLEOTIDE SEQUENCE [LARGE SCALE GENOMIC DNA]</scope>
    <source>
        <strain evidence="1">EP-1</strain>
        <tissue evidence="1">Whole</tissue>
    </source>
</reference>
<gene>
    <name evidence="1" type="ORF">SK128_007592</name>
</gene>
<feature type="non-terminal residue" evidence="1">
    <location>
        <position position="71"/>
    </location>
</feature>
<keyword evidence="2" id="KW-1185">Reference proteome</keyword>
<evidence type="ECO:0000313" key="1">
    <source>
        <dbReference type="EMBL" id="KAK7072327.1"/>
    </source>
</evidence>